<name>A0A0G0F8S8_9BACT</name>
<dbReference type="Gene3D" id="3.40.50.150">
    <property type="entry name" value="Vaccinia Virus protein VP39"/>
    <property type="match status" value="1"/>
</dbReference>
<gene>
    <name evidence="2" type="ORF">UR73_C0031G0005</name>
</gene>
<feature type="domain" description="Methyltransferase type 11" evidence="1">
    <location>
        <begin position="40"/>
        <end position="128"/>
    </location>
</feature>
<dbReference type="GO" id="GO:0008757">
    <property type="term" value="F:S-adenosylmethionine-dependent methyltransferase activity"/>
    <property type="evidence" value="ECO:0007669"/>
    <property type="project" value="InterPro"/>
</dbReference>
<evidence type="ECO:0000259" key="1">
    <source>
        <dbReference type="Pfam" id="PF08241"/>
    </source>
</evidence>
<proteinExistence type="predicted"/>
<organism evidence="2 3">
    <name type="scientific">candidate division WS6 bacterium GW2011_GWF1_35_23</name>
    <dbReference type="NCBI Taxonomy" id="1619097"/>
    <lineage>
        <taxon>Bacteria</taxon>
        <taxon>Candidatus Dojkabacteria</taxon>
    </lineage>
</organism>
<dbReference type="PANTHER" id="PTHR43591:SF110">
    <property type="entry name" value="RHODANESE DOMAIN-CONTAINING PROTEIN"/>
    <property type="match status" value="1"/>
</dbReference>
<evidence type="ECO:0000313" key="3">
    <source>
        <dbReference type="Proteomes" id="UP000034816"/>
    </source>
</evidence>
<dbReference type="CDD" id="cd02440">
    <property type="entry name" value="AdoMet_MTases"/>
    <property type="match status" value="1"/>
</dbReference>
<dbReference type="InterPro" id="IPR029063">
    <property type="entry name" value="SAM-dependent_MTases_sf"/>
</dbReference>
<protein>
    <recommendedName>
        <fullName evidence="1">Methyltransferase type 11 domain-containing protein</fullName>
    </recommendedName>
</protein>
<sequence length="244" mass="29249">MNKQDHYRQQYSKRNPNWEESTNIYHDRIDQYVNSKTKLLDIGCGHSHLLKDIYKRTPHTYGIDPDKHAITRNNLIKDVRQEYVEKMSFKDNFFDIVVCAWVLEHLPDPKKAFKEIHRVLKPGGRVIFITPNSLNYNVWIIRLIPESLHDFFTRKLYGRQDHDTFSKKYKFNNPKKIEESMKEWGYAKEELIVNGDPSYISFGRITFEIACLFEKIQNLKPFRNSKVHIIGVFRKEAKRTKRRQ</sequence>
<comment type="caution">
    <text evidence="2">The sequence shown here is derived from an EMBL/GenBank/DDBJ whole genome shotgun (WGS) entry which is preliminary data.</text>
</comment>
<accession>A0A0G0F8S8</accession>
<dbReference type="SUPFAM" id="SSF53335">
    <property type="entry name" value="S-adenosyl-L-methionine-dependent methyltransferases"/>
    <property type="match status" value="1"/>
</dbReference>
<dbReference type="AlphaFoldDB" id="A0A0G0F8S8"/>
<dbReference type="InterPro" id="IPR013216">
    <property type="entry name" value="Methyltransf_11"/>
</dbReference>
<dbReference type="EMBL" id="LBQH01000031">
    <property type="protein sequence ID" value="KKP75957.1"/>
    <property type="molecule type" value="Genomic_DNA"/>
</dbReference>
<dbReference type="PANTHER" id="PTHR43591">
    <property type="entry name" value="METHYLTRANSFERASE"/>
    <property type="match status" value="1"/>
</dbReference>
<evidence type="ECO:0000313" key="2">
    <source>
        <dbReference type="EMBL" id="KKP75957.1"/>
    </source>
</evidence>
<dbReference type="Proteomes" id="UP000034816">
    <property type="component" value="Unassembled WGS sequence"/>
</dbReference>
<reference evidence="2 3" key="1">
    <citation type="journal article" date="2015" name="Nature">
        <title>rRNA introns, odd ribosomes, and small enigmatic genomes across a large radiation of phyla.</title>
        <authorList>
            <person name="Brown C.T."/>
            <person name="Hug L.A."/>
            <person name="Thomas B.C."/>
            <person name="Sharon I."/>
            <person name="Castelle C.J."/>
            <person name="Singh A."/>
            <person name="Wilkins M.J."/>
            <person name="Williams K.H."/>
            <person name="Banfield J.F."/>
        </authorList>
    </citation>
    <scope>NUCLEOTIDE SEQUENCE [LARGE SCALE GENOMIC DNA]</scope>
</reference>
<dbReference type="Pfam" id="PF08241">
    <property type="entry name" value="Methyltransf_11"/>
    <property type="match status" value="1"/>
</dbReference>